<evidence type="ECO:0000256" key="1">
    <source>
        <dbReference type="SAM" id="Phobius"/>
    </source>
</evidence>
<name>A0A9X0QHZ7_9BACT</name>
<organism evidence="2 3">
    <name type="scientific">Tunturiibacter gelidiferens</name>
    <dbReference type="NCBI Taxonomy" id="3069689"/>
    <lineage>
        <taxon>Bacteria</taxon>
        <taxon>Pseudomonadati</taxon>
        <taxon>Acidobacteriota</taxon>
        <taxon>Terriglobia</taxon>
        <taxon>Terriglobales</taxon>
        <taxon>Acidobacteriaceae</taxon>
        <taxon>Tunturiibacter</taxon>
    </lineage>
</organism>
<keyword evidence="1" id="KW-0472">Membrane</keyword>
<reference evidence="2 3" key="1">
    <citation type="submission" date="2020-08" db="EMBL/GenBank/DDBJ databases">
        <title>Genomic Encyclopedia of Type Strains, Phase IV (KMG-V): Genome sequencing to study the core and pangenomes of soil and plant-associated prokaryotes.</title>
        <authorList>
            <person name="Whitman W."/>
        </authorList>
    </citation>
    <scope>NUCLEOTIDE SEQUENCE [LARGE SCALE GENOMIC DNA]</scope>
    <source>
        <strain evidence="2 3">X5P2</strain>
    </source>
</reference>
<evidence type="ECO:0000313" key="2">
    <source>
        <dbReference type="EMBL" id="MBB5330680.1"/>
    </source>
</evidence>
<dbReference type="AlphaFoldDB" id="A0A9X0QHZ7"/>
<proteinExistence type="predicted"/>
<accession>A0A9X0QHZ7</accession>
<protein>
    <submittedName>
        <fullName evidence="2">Uncharacterized protein</fullName>
    </submittedName>
</protein>
<keyword evidence="1" id="KW-0812">Transmembrane</keyword>
<feature type="transmembrane region" description="Helical" evidence="1">
    <location>
        <begin position="43"/>
        <end position="62"/>
    </location>
</feature>
<feature type="transmembrane region" description="Helical" evidence="1">
    <location>
        <begin position="74"/>
        <end position="90"/>
    </location>
</feature>
<dbReference type="Proteomes" id="UP000535182">
    <property type="component" value="Unassembled WGS sequence"/>
</dbReference>
<feature type="transmembrane region" description="Helical" evidence="1">
    <location>
        <begin position="12"/>
        <end position="37"/>
    </location>
</feature>
<comment type="caution">
    <text evidence="2">The sequence shown here is derived from an EMBL/GenBank/DDBJ whole genome shotgun (WGS) entry which is preliminary data.</text>
</comment>
<evidence type="ECO:0000313" key="3">
    <source>
        <dbReference type="Proteomes" id="UP000535182"/>
    </source>
</evidence>
<dbReference type="RefSeq" id="WP_183980340.1">
    <property type="nucleotide sequence ID" value="NZ_JACHEB010000011.1"/>
</dbReference>
<keyword evidence="1" id="KW-1133">Transmembrane helix</keyword>
<keyword evidence="3" id="KW-1185">Reference proteome</keyword>
<feature type="transmembrane region" description="Helical" evidence="1">
    <location>
        <begin position="96"/>
        <end position="114"/>
    </location>
</feature>
<sequence length="121" mass="12687">MKTKTLLVAASSLELLTGAALFAVPSLVVSFLFSATFNSGGDAVARVGGFALFSPGAACWPIGKGDFTQRSRTIFVFNLLTACFLGYLKLKGDFTSILLLPACILHGVLALLLARPAYTPS</sequence>
<gene>
    <name evidence="2" type="ORF">HDF14_004316</name>
</gene>
<dbReference type="EMBL" id="JACHEB010000011">
    <property type="protein sequence ID" value="MBB5330680.1"/>
    <property type="molecule type" value="Genomic_DNA"/>
</dbReference>